<name>A0A6A7A265_9PLEO</name>
<reference evidence="2" key="1">
    <citation type="journal article" date="2020" name="Stud. Mycol.">
        <title>101 Dothideomycetes genomes: a test case for predicting lifestyles and emergence of pathogens.</title>
        <authorList>
            <person name="Haridas S."/>
            <person name="Albert R."/>
            <person name="Binder M."/>
            <person name="Bloem J."/>
            <person name="Labutti K."/>
            <person name="Salamov A."/>
            <person name="Andreopoulos B."/>
            <person name="Baker S."/>
            <person name="Barry K."/>
            <person name="Bills G."/>
            <person name="Bluhm B."/>
            <person name="Cannon C."/>
            <person name="Castanera R."/>
            <person name="Culley D."/>
            <person name="Daum C."/>
            <person name="Ezra D."/>
            <person name="Gonzalez J."/>
            <person name="Henrissat B."/>
            <person name="Kuo A."/>
            <person name="Liang C."/>
            <person name="Lipzen A."/>
            <person name="Lutzoni F."/>
            <person name="Magnuson J."/>
            <person name="Mondo S."/>
            <person name="Nolan M."/>
            <person name="Ohm R."/>
            <person name="Pangilinan J."/>
            <person name="Park H.-J."/>
            <person name="Ramirez L."/>
            <person name="Alfaro M."/>
            <person name="Sun H."/>
            <person name="Tritt A."/>
            <person name="Yoshinaga Y."/>
            <person name="Zwiers L.-H."/>
            <person name="Turgeon B."/>
            <person name="Goodwin S."/>
            <person name="Spatafora J."/>
            <person name="Crous P."/>
            <person name="Grigoriev I."/>
        </authorList>
    </citation>
    <scope>NUCLEOTIDE SEQUENCE</scope>
    <source>
        <strain evidence="2">CBS 113818</strain>
    </source>
</reference>
<dbReference type="EMBL" id="MU006224">
    <property type="protein sequence ID" value="KAF2827402.1"/>
    <property type="molecule type" value="Genomic_DNA"/>
</dbReference>
<evidence type="ECO:0000313" key="3">
    <source>
        <dbReference type="Proteomes" id="UP000799424"/>
    </source>
</evidence>
<dbReference type="AlphaFoldDB" id="A0A6A7A265"/>
<feature type="region of interest" description="Disordered" evidence="1">
    <location>
        <begin position="200"/>
        <end position="233"/>
    </location>
</feature>
<organism evidence="2 3">
    <name type="scientific">Ophiobolus disseminans</name>
    <dbReference type="NCBI Taxonomy" id="1469910"/>
    <lineage>
        <taxon>Eukaryota</taxon>
        <taxon>Fungi</taxon>
        <taxon>Dikarya</taxon>
        <taxon>Ascomycota</taxon>
        <taxon>Pezizomycotina</taxon>
        <taxon>Dothideomycetes</taxon>
        <taxon>Pleosporomycetidae</taxon>
        <taxon>Pleosporales</taxon>
        <taxon>Pleosporineae</taxon>
        <taxon>Phaeosphaeriaceae</taxon>
        <taxon>Ophiobolus</taxon>
    </lineage>
</organism>
<protein>
    <submittedName>
        <fullName evidence="2">Uncharacterized protein</fullName>
    </submittedName>
</protein>
<sequence length="256" mass="28771">MDWATYDHITLKRSYPFEAEGILLLPSEPLPVPTSIQIDEPLCLLGSVVHVNAQLRKKTGEYLFPYPPPLTAIGSSVALAVSLVGDYFELLHEGRALARLDKSFCVEARRLVDFGVNFQACLDWKCWEEFRRAWRPYSSRDDVATFTVDVNVYSLRHHADKVGDMLLRSAILLQYPTHNIGGEKYYNPQILEMDGFREAPDEVMSEPDESPAPTIAPNLPVQGDPKPSLNSSDHVEVILNSLPHSNILHKARTDTS</sequence>
<keyword evidence="3" id="KW-1185">Reference proteome</keyword>
<evidence type="ECO:0000313" key="2">
    <source>
        <dbReference type="EMBL" id="KAF2827402.1"/>
    </source>
</evidence>
<dbReference type="OrthoDB" id="448448at2759"/>
<accession>A0A6A7A265</accession>
<evidence type="ECO:0000256" key="1">
    <source>
        <dbReference type="SAM" id="MobiDB-lite"/>
    </source>
</evidence>
<gene>
    <name evidence="2" type="ORF">CC86DRAFT_455071</name>
</gene>
<dbReference type="Proteomes" id="UP000799424">
    <property type="component" value="Unassembled WGS sequence"/>
</dbReference>
<proteinExistence type="predicted"/>